<dbReference type="Proteomes" id="UP000295620">
    <property type="component" value="Unassembled WGS sequence"/>
</dbReference>
<keyword evidence="2" id="KW-1185">Reference proteome</keyword>
<name>A0A4R6SRB8_9SPHI</name>
<organism evidence="1 2">
    <name type="scientific">Pedobacter metabolipauper</name>
    <dbReference type="NCBI Taxonomy" id="425513"/>
    <lineage>
        <taxon>Bacteria</taxon>
        <taxon>Pseudomonadati</taxon>
        <taxon>Bacteroidota</taxon>
        <taxon>Sphingobacteriia</taxon>
        <taxon>Sphingobacteriales</taxon>
        <taxon>Sphingobacteriaceae</taxon>
        <taxon>Pedobacter</taxon>
    </lineage>
</organism>
<proteinExistence type="predicted"/>
<reference evidence="1 2" key="1">
    <citation type="submission" date="2019-03" db="EMBL/GenBank/DDBJ databases">
        <title>Genomic Encyclopedia of Archaeal and Bacterial Type Strains, Phase II (KMG-II): from individual species to whole genera.</title>
        <authorList>
            <person name="Goeker M."/>
        </authorList>
    </citation>
    <scope>NUCLEOTIDE SEQUENCE [LARGE SCALE GENOMIC DNA]</scope>
    <source>
        <strain evidence="1 2">DSM 19035</strain>
    </source>
</reference>
<sequence>MKKNTLLLFLIILLSACNDTEKKTSDTTDSATAVSVQPEVSTAEIHIEPKYNPIDELKQPHMQQALLDAIDSWYKQKGDSTSKYKEDNQVVTLTDSYLKDFFADADLSKVNSESGASRKYDFKKSLAPYRDSSECMDEISLRHIKEDDSYLFQVTNYYMVDEDGRSECYGSDKLIRFRMNGQEISIIDITYAG</sequence>
<gene>
    <name evidence="1" type="ORF">ATK78_4561</name>
</gene>
<comment type="caution">
    <text evidence="1">The sequence shown here is derived from an EMBL/GenBank/DDBJ whole genome shotgun (WGS) entry which is preliminary data.</text>
</comment>
<dbReference type="EMBL" id="SNYC01000010">
    <property type="protein sequence ID" value="TDQ06180.1"/>
    <property type="molecule type" value="Genomic_DNA"/>
</dbReference>
<evidence type="ECO:0000313" key="1">
    <source>
        <dbReference type="EMBL" id="TDQ06180.1"/>
    </source>
</evidence>
<accession>A0A4R6SRB8</accession>
<evidence type="ECO:0000313" key="2">
    <source>
        <dbReference type="Proteomes" id="UP000295620"/>
    </source>
</evidence>
<dbReference type="RefSeq" id="WP_133578347.1">
    <property type="nucleotide sequence ID" value="NZ_SNYC01000010.1"/>
</dbReference>
<evidence type="ECO:0008006" key="3">
    <source>
        <dbReference type="Google" id="ProtNLM"/>
    </source>
</evidence>
<dbReference type="AlphaFoldDB" id="A0A4R6SRB8"/>
<protein>
    <recommendedName>
        <fullName evidence="3">Lipoprotein</fullName>
    </recommendedName>
</protein>
<dbReference type="PROSITE" id="PS51257">
    <property type="entry name" value="PROKAR_LIPOPROTEIN"/>
    <property type="match status" value="1"/>
</dbReference>